<sequence>MDEYQDEKLPPLTTVRNFRDVAGLVMGIKPGLLYRSAHIDDASREDLDILRERHKIRSVIDLRGMHPWPMISTVGLPAKHEFDYTQQYPDQIASTSILGLNLHYIGLAGPQFGRYIASQVGFWDKAKAFAEIAISPASGIKNWKKFINAKMSKGRMTVHEIIIDHSYPQIKAVFKVLADPSSYPVLILNQYGTDLVSLIVSLILFLLHADTESIHRDYMQTYEDLANPQSTFAPKLKAKCTKLRKKWFCWLLDPRFSNIGRGSFRGTTQRVQSVYAEWLLDPSEVATEAIYASMRRTDGHVSLVSA</sequence>
<dbReference type="Gene3D" id="3.90.190.10">
    <property type="entry name" value="Protein tyrosine phosphatase superfamily"/>
    <property type="match status" value="1"/>
</dbReference>
<proteinExistence type="predicted"/>
<protein>
    <submittedName>
        <fullName evidence="1">Uncharacterized protein</fullName>
    </submittedName>
</protein>
<dbReference type="GO" id="GO:0004721">
    <property type="term" value="F:phosphoprotein phosphatase activity"/>
    <property type="evidence" value="ECO:0007669"/>
    <property type="project" value="InterPro"/>
</dbReference>
<name>A0A9N8KYT2_9PEZI</name>
<gene>
    <name evidence="1" type="ORF">AWRI4620_LOCUS9277</name>
</gene>
<dbReference type="EMBL" id="CAINUL010000019">
    <property type="protein sequence ID" value="CAD0115022.1"/>
    <property type="molecule type" value="Genomic_DNA"/>
</dbReference>
<evidence type="ECO:0000313" key="2">
    <source>
        <dbReference type="Proteomes" id="UP000745764"/>
    </source>
</evidence>
<evidence type="ECO:0000313" key="1">
    <source>
        <dbReference type="EMBL" id="CAD0115022.1"/>
    </source>
</evidence>
<organism evidence="1 2">
    <name type="scientific">Aureobasidium uvarum</name>
    <dbReference type="NCBI Taxonomy" id="2773716"/>
    <lineage>
        <taxon>Eukaryota</taxon>
        <taxon>Fungi</taxon>
        <taxon>Dikarya</taxon>
        <taxon>Ascomycota</taxon>
        <taxon>Pezizomycotina</taxon>
        <taxon>Dothideomycetes</taxon>
        <taxon>Dothideomycetidae</taxon>
        <taxon>Dothideales</taxon>
        <taxon>Saccotheciaceae</taxon>
        <taxon>Aureobasidium</taxon>
    </lineage>
</organism>
<dbReference type="InterPro" id="IPR029021">
    <property type="entry name" value="Prot-tyrosine_phosphatase-like"/>
</dbReference>
<comment type="caution">
    <text evidence="1">The sequence shown here is derived from an EMBL/GenBank/DDBJ whole genome shotgun (WGS) entry which is preliminary data.</text>
</comment>
<dbReference type="InterPro" id="IPR026893">
    <property type="entry name" value="Tyr/Ser_Pase_IphP-type"/>
</dbReference>
<reference evidence="1" key="1">
    <citation type="submission" date="2020-06" db="EMBL/GenBank/DDBJ databases">
        <authorList>
            <person name="Onetto C."/>
        </authorList>
    </citation>
    <scope>NUCLEOTIDE SEQUENCE</scope>
</reference>
<accession>A0A9N8KYT2</accession>
<dbReference type="OrthoDB" id="9988524at2759"/>
<dbReference type="PANTHER" id="PTHR31126:SF1">
    <property type="entry name" value="TYROSINE SPECIFIC PROTEIN PHOSPHATASES DOMAIN-CONTAINING PROTEIN"/>
    <property type="match status" value="1"/>
</dbReference>
<keyword evidence="2" id="KW-1185">Reference proteome</keyword>
<dbReference type="SUPFAM" id="SSF52799">
    <property type="entry name" value="(Phosphotyrosine protein) phosphatases II"/>
    <property type="match status" value="1"/>
</dbReference>
<dbReference type="PANTHER" id="PTHR31126">
    <property type="entry name" value="TYROSINE-PROTEIN PHOSPHATASE"/>
    <property type="match status" value="1"/>
</dbReference>
<dbReference type="Pfam" id="PF13350">
    <property type="entry name" value="Y_phosphatase3"/>
    <property type="match status" value="1"/>
</dbReference>
<dbReference type="AlphaFoldDB" id="A0A9N8KYT2"/>
<dbReference type="Proteomes" id="UP000745764">
    <property type="component" value="Unassembled WGS sequence"/>
</dbReference>